<dbReference type="InterPro" id="IPR036249">
    <property type="entry name" value="Thioredoxin-like_sf"/>
</dbReference>
<feature type="chain" id="PRO_5035586086" description="Thioredoxin domain-containing protein" evidence="4">
    <location>
        <begin position="18"/>
        <end position="220"/>
    </location>
</feature>
<dbReference type="InterPro" id="IPR017937">
    <property type="entry name" value="Thioredoxin_CS"/>
</dbReference>
<dbReference type="SUPFAM" id="SSF52833">
    <property type="entry name" value="Thioredoxin-like"/>
    <property type="match status" value="1"/>
</dbReference>
<evidence type="ECO:0000256" key="3">
    <source>
        <dbReference type="SAM" id="Coils"/>
    </source>
</evidence>
<evidence type="ECO:0000313" key="6">
    <source>
        <dbReference type="EMBL" id="CAE2288627.1"/>
    </source>
</evidence>
<name>A0A6U6LEW1_9STRA</name>
<dbReference type="GO" id="GO:0003756">
    <property type="term" value="F:protein disulfide isomerase activity"/>
    <property type="evidence" value="ECO:0007669"/>
    <property type="project" value="TreeGrafter"/>
</dbReference>
<dbReference type="Pfam" id="PF00085">
    <property type="entry name" value="Thioredoxin"/>
    <property type="match status" value="1"/>
</dbReference>
<evidence type="ECO:0000313" key="7">
    <source>
        <dbReference type="EMBL" id="CAE2288634.1"/>
    </source>
</evidence>
<sequence length="220" mass="24521">MKLSATLLLLFSAGASAAVPSLDDENWEDMTAGKTVFVKFFAPWCGHCKSMASDWEKLSDEWAGNAVGLVAEVDCTMDDTEDICEENNIEGFPTIKFGDPTALEDYEGQRDYDAMAAFAKENLKPVCSPKNLDACNDEKKGIIEKYQAMTVEDLDAAIDGVEKQIEDADNKRDEEVEKLQETYERLMEEHDVTTKRLKVENNIGLMKAVKATLAETKDEL</sequence>
<dbReference type="InterPro" id="IPR013766">
    <property type="entry name" value="Thioredoxin_domain"/>
</dbReference>
<evidence type="ECO:0000256" key="2">
    <source>
        <dbReference type="ARBA" id="ARBA00022729"/>
    </source>
</evidence>
<evidence type="ECO:0000259" key="5">
    <source>
        <dbReference type="PROSITE" id="PS51352"/>
    </source>
</evidence>
<dbReference type="InterPro" id="IPR051063">
    <property type="entry name" value="PDI"/>
</dbReference>
<feature type="domain" description="Thioredoxin" evidence="5">
    <location>
        <begin position="8"/>
        <end position="124"/>
    </location>
</feature>
<reference evidence="6" key="1">
    <citation type="submission" date="2021-01" db="EMBL/GenBank/DDBJ databases">
        <authorList>
            <person name="Corre E."/>
            <person name="Pelletier E."/>
            <person name="Niang G."/>
            <person name="Scheremetjew M."/>
            <person name="Finn R."/>
            <person name="Kale V."/>
            <person name="Holt S."/>
            <person name="Cochrane G."/>
            <person name="Meng A."/>
            <person name="Brown T."/>
            <person name="Cohen L."/>
        </authorList>
    </citation>
    <scope>NUCLEOTIDE SEQUENCE</scope>
    <source>
        <strain evidence="6">Isolate 1302-5</strain>
    </source>
</reference>
<dbReference type="PANTHER" id="PTHR45672">
    <property type="entry name" value="PROTEIN DISULFIDE-ISOMERASE C17H9.14C-RELATED"/>
    <property type="match status" value="1"/>
</dbReference>
<evidence type="ECO:0000256" key="1">
    <source>
        <dbReference type="ARBA" id="ARBA00006347"/>
    </source>
</evidence>
<dbReference type="EMBL" id="HBKQ01061351">
    <property type="protein sequence ID" value="CAE2288634.1"/>
    <property type="molecule type" value="Transcribed_RNA"/>
</dbReference>
<feature type="signal peptide" evidence="4">
    <location>
        <begin position="1"/>
        <end position="17"/>
    </location>
</feature>
<gene>
    <name evidence="6" type="ORF">OAUR00152_LOCUS41831</name>
    <name evidence="7" type="ORF">OAUR00152_LOCUS41834</name>
</gene>
<dbReference type="CDD" id="cd02961">
    <property type="entry name" value="PDI_a_family"/>
    <property type="match status" value="1"/>
</dbReference>
<evidence type="ECO:0000256" key="4">
    <source>
        <dbReference type="SAM" id="SignalP"/>
    </source>
</evidence>
<dbReference type="EMBL" id="HBKQ01061348">
    <property type="protein sequence ID" value="CAE2288627.1"/>
    <property type="molecule type" value="Transcribed_RNA"/>
</dbReference>
<dbReference type="AlphaFoldDB" id="A0A6U6LEW1"/>
<proteinExistence type="inferred from homology"/>
<keyword evidence="2 4" id="KW-0732">Signal</keyword>
<dbReference type="GO" id="GO:0006457">
    <property type="term" value="P:protein folding"/>
    <property type="evidence" value="ECO:0007669"/>
    <property type="project" value="TreeGrafter"/>
</dbReference>
<accession>A0A6U6LEW1</accession>
<dbReference type="Gene3D" id="3.40.30.10">
    <property type="entry name" value="Glutaredoxin"/>
    <property type="match status" value="1"/>
</dbReference>
<comment type="similarity">
    <text evidence="1">Belongs to the protein disulfide isomerase family.</text>
</comment>
<dbReference type="PANTHER" id="PTHR45672:SF3">
    <property type="entry name" value="THIOREDOXIN DOMAIN-CONTAINING PROTEIN 5"/>
    <property type="match status" value="1"/>
</dbReference>
<dbReference type="PROSITE" id="PS00194">
    <property type="entry name" value="THIOREDOXIN_1"/>
    <property type="match status" value="1"/>
</dbReference>
<organism evidence="6">
    <name type="scientific">Odontella aurita</name>
    <dbReference type="NCBI Taxonomy" id="265563"/>
    <lineage>
        <taxon>Eukaryota</taxon>
        <taxon>Sar</taxon>
        <taxon>Stramenopiles</taxon>
        <taxon>Ochrophyta</taxon>
        <taxon>Bacillariophyta</taxon>
        <taxon>Mediophyceae</taxon>
        <taxon>Biddulphiophycidae</taxon>
        <taxon>Eupodiscales</taxon>
        <taxon>Odontellaceae</taxon>
        <taxon>Odontella</taxon>
    </lineage>
</organism>
<dbReference type="PROSITE" id="PS51352">
    <property type="entry name" value="THIOREDOXIN_2"/>
    <property type="match status" value="1"/>
</dbReference>
<keyword evidence="3" id="KW-0175">Coiled coil</keyword>
<protein>
    <recommendedName>
        <fullName evidence="5">Thioredoxin domain-containing protein</fullName>
    </recommendedName>
</protein>
<dbReference type="GO" id="GO:0005783">
    <property type="term" value="C:endoplasmic reticulum"/>
    <property type="evidence" value="ECO:0007669"/>
    <property type="project" value="TreeGrafter"/>
</dbReference>
<feature type="coiled-coil region" evidence="3">
    <location>
        <begin position="151"/>
        <end position="196"/>
    </location>
</feature>